<keyword evidence="2" id="KW-0808">Transferase</keyword>
<dbReference type="SUPFAM" id="SSF53448">
    <property type="entry name" value="Nucleotide-diphospho-sugar transferases"/>
    <property type="match status" value="1"/>
</dbReference>
<evidence type="ECO:0000313" key="2">
    <source>
        <dbReference type="EMBL" id="QEL13249.1"/>
    </source>
</evidence>
<dbReference type="InterPro" id="IPR001173">
    <property type="entry name" value="Glyco_trans_2-like"/>
</dbReference>
<dbReference type="KEGG" id="lrs:PX52LOC_00103"/>
<evidence type="ECO:0000259" key="1">
    <source>
        <dbReference type="Pfam" id="PF00535"/>
    </source>
</evidence>
<dbReference type="GO" id="GO:0016740">
    <property type="term" value="F:transferase activity"/>
    <property type="evidence" value="ECO:0007669"/>
    <property type="project" value="UniProtKB-KW"/>
</dbReference>
<dbReference type="AlphaFoldDB" id="A0A5C1A2B6"/>
<dbReference type="PANTHER" id="PTHR48090:SF7">
    <property type="entry name" value="RFBJ PROTEIN"/>
    <property type="match status" value="1"/>
</dbReference>
<protein>
    <submittedName>
        <fullName evidence="2">GT2 family glycosyltransferase</fullName>
    </submittedName>
</protein>
<dbReference type="RefSeq" id="WP_149108231.1">
    <property type="nucleotide sequence ID" value="NZ_CP042425.1"/>
</dbReference>
<dbReference type="OrthoDB" id="9766299at2"/>
<dbReference type="PANTHER" id="PTHR48090">
    <property type="entry name" value="UNDECAPRENYL-PHOSPHATE 4-DEOXY-4-FORMAMIDO-L-ARABINOSE TRANSFERASE-RELATED"/>
    <property type="match status" value="1"/>
</dbReference>
<proteinExistence type="predicted"/>
<feature type="domain" description="Glycosyltransferase 2-like" evidence="1">
    <location>
        <begin position="9"/>
        <end position="164"/>
    </location>
</feature>
<dbReference type="EMBL" id="CP042425">
    <property type="protein sequence ID" value="QEL13249.1"/>
    <property type="molecule type" value="Genomic_DNA"/>
</dbReference>
<dbReference type="Gene3D" id="3.90.550.10">
    <property type="entry name" value="Spore Coat Polysaccharide Biosynthesis Protein SpsA, Chain A"/>
    <property type="match status" value="1"/>
</dbReference>
<sequence length="227" mass="24375">MTVPPGVWVVIAAYNEGERLAVTLRGLLPVCGNVVAVDDGSRDDTAAVAATFPVWVLRHPINRGQGAALQTGLDFALARGAEVLVTFDADNQHDANDLAAVVAPVLAGTADVTLGSRFLGRTENLPASRRLVLKAGVLFTRVVSRIAVTDTHNGFRAFSAAAARRIRITQDRMAHASEILDEIRVQGLRFVEVPVTVRYSAATLAKGQSSWNAVRVVWQFLIGKVVR</sequence>
<gene>
    <name evidence="2" type="ORF">PX52LOC_00103</name>
</gene>
<evidence type="ECO:0000313" key="3">
    <source>
        <dbReference type="Proteomes" id="UP000324974"/>
    </source>
</evidence>
<dbReference type="Pfam" id="PF00535">
    <property type="entry name" value="Glycos_transf_2"/>
    <property type="match status" value="1"/>
</dbReference>
<dbReference type="InterPro" id="IPR050256">
    <property type="entry name" value="Glycosyltransferase_2"/>
</dbReference>
<dbReference type="InterPro" id="IPR029044">
    <property type="entry name" value="Nucleotide-diphossugar_trans"/>
</dbReference>
<organism evidence="2 3">
    <name type="scientific">Limnoglobus roseus</name>
    <dbReference type="NCBI Taxonomy" id="2598579"/>
    <lineage>
        <taxon>Bacteria</taxon>
        <taxon>Pseudomonadati</taxon>
        <taxon>Planctomycetota</taxon>
        <taxon>Planctomycetia</taxon>
        <taxon>Gemmatales</taxon>
        <taxon>Gemmataceae</taxon>
        <taxon>Limnoglobus</taxon>
    </lineage>
</organism>
<accession>A0A5C1A2B6</accession>
<keyword evidence="3" id="KW-1185">Reference proteome</keyword>
<dbReference type="Proteomes" id="UP000324974">
    <property type="component" value="Chromosome"/>
</dbReference>
<name>A0A5C1A2B6_9BACT</name>
<dbReference type="CDD" id="cd04179">
    <property type="entry name" value="DPM_DPG-synthase_like"/>
    <property type="match status" value="1"/>
</dbReference>
<reference evidence="3" key="1">
    <citation type="submission" date="2019-08" db="EMBL/GenBank/DDBJ databases">
        <title>Limnoglobus roseus gen. nov., sp. nov., a novel freshwater planctomycete with a giant genome from the family Gemmataceae.</title>
        <authorList>
            <person name="Kulichevskaya I.S."/>
            <person name="Naumoff D.G."/>
            <person name="Miroshnikov K."/>
            <person name="Ivanova A."/>
            <person name="Philippov D.A."/>
            <person name="Hakobyan A."/>
            <person name="Rijpstra I.C."/>
            <person name="Sinninghe Damste J.S."/>
            <person name="Liesack W."/>
            <person name="Dedysh S.N."/>
        </authorList>
    </citation>
    <scope>NUCLEOTIDE SEQUENCE [LARGE SCALE GENOMIC DNA]</scope>
    <source>
        <strain evidence="3">PX52</strain>
    </source>
</reference>